<dbReference type="AlphaFoldDB" id="A0A917U779"/>
<gene>
    <name evidence="2" type="ORF">GCM10007977_074880</name>
</gene>
<feature type="region of interest" description="Disordered" evidence="1">
    <location>
        <begin position="41"/>
        <end position="62"/>
    </location>
</feature>
<protein>
    <submittedName>
        <fullName evidence="2">Uncharacterized protein</fullName>
    </submittedName>
</protein>
<keyword evidence="3" id="KW-1185">Reference proteome</keyword>
<sequence>MSIEPSRSTITASHNPWTMAAIHRWSDASTMDMLRERAVAEPDDMGRRNGQRMLAEASGSAE</sequence>
<dbReference type="Proteomes" id="UP000642070">
    <property type="component" value="Unassembled WGS sequence"/>
</dbReference>
<comment type="caution">
    <text evidence="2">The sequence shown here is derived from an EMBL/GenBank/DDBJ whole genome shotgun (WGS) entry which is preliminary data.</text>
</comment>
<evidence type="ECO:0000256" key="1">
    <source>
        <dbReference type="SAM" id="MobiDB-lite"/>
    </source>
</evidence>
<organism evidence="2 3">
    <name type="scientific">Dactylosporangium sucinum</name>
    <dbReference type="NCBI Taxonomy" id="1424081"/>
    <lineage>
        <taxon>Bacteria</taxon>
        <taxon>Bacillati</taxon>
        <taxon>Actinomycetota</taxon>
        <taxon>Actinomycetes</taxon>
        <taxon>Micromonosporales</taxon>
        <taxon>Micromonosporaceae</taxon>
        <taxon>Dactylosporangium</taxon>
    </lineage>
</organism>
<evidence type="ECO:0000313" key="3">
    <source>
        <dbReference type="Proteomes" id="UP000642070"/>
    </source>
</evidence>
<reference evidence="2" key="2">
    <citation type="submission" date="2020-09" db="EMBL/GenBank/DDBJ databases">
        <authorList>
            <person name="Sun Q."/>
            <person name="Ohkuma M."/>
        </authorList>
    </citation>
    <scope>NUCLEOTIDE SEQUENCE</scope>
    <source>
        <strain evidence="2">JCM 19831</strain>
    </source>
</reference>
<reference evidence="2" key="1">
    <citation type="journal article" date="2014" name="Int. J. Syst. Evol. Microbiol.">
        <title>Complete genome sequence of Corynebacterium casei LMG S-19264T (=DSM 44701T), isolated from a smear-ripened cheese.</title>
        <authorList>
            <consortium name="US DOE Joint Genome Institute (JGI-PGF)"/>
            <person name="Walter F."/>
            <person name="Albersmeier A."/>
            <person name="Kalinowski J."/>
            <person name="Ruckert C."/>
        </authorList>
    </citation>
    <scope>NUCLEOTIDE SEQUENCE</scope>
    <source>
        <strain evidence="2">JCM 19831</strain>
    </source>
</reference>
<evidence type="ECO:0000313" key="2">
    <source>
        <dbReference type="EMBL" id="GGM62335.1"/>
    </source>
</evidence>
<name>A0A917U779_9ACTN</name>
<proteinExistence type="predicted"/>
<dbReference type="EMBL" id="BMPI01000046">
    <property type="protein sequence ID" value="GGM62335.1"/>
    <property type="molecule type" value="Genomic_DNA"/>
</dbReference>
<accession>A0A917U779</accession>